<keyword evidence="4" id="KW-1133">Transmembrane helix</keyword>
<keyword evidence="4" id="KW-0812">Transmembrane</keyword>
<feature type="domain" description="Glycosyltransferase 2-like" evidence="5">
    <location>
        <begin position="47"/>
        <end position="214"/>
    </location>
</feature>
<feature type="transmembrane region" description="Helical" evidence="4">
    <location>
        <begin position="351"/>
        <end position="371"/>
    </location>
</feature>
<dbReference type="CDD" id="cd06423">
    <property type="entry name" value="CESA_like"/>
    <property type="match status" value="1"/>
</dbReference>
<evidence type="ECO:0000313" key="6">
    <source>
        <dbReference type="EMBL" id="PIP31612.1"/>
    </source>
</evidence>
<evidence type="ECO:0000256" key="4">
    <source>
        <dbReference type="SAM" id="Phobius"/>
    </source>
</evidence>
<evidence type="ECO:0000256" key="2">
    <source>
        <dbReference type="ARBA" id="ARBA00022676"/>
    </source>
</evidence>
<evidence type="ECO:0000256" key="1">
    <source>
        <dbReference type="ARBA" id="ARBA00006739"/>
    </source>
</evidence>
<dbReference type="EMBL" id="PCSB01000056">
    <property type="protein sequence ID" value="PIP31612.1"/>
    <property type="molecule type" value="Genomic_DNA"/>
</dbReference>
<evidence type="ECO:0000259" key="5">
    <source>
        <dbReference type="Pfam" id="PF00535"/>
    </source>
</evidence>
<keyword evidence="3" id="KW-0808">Transferase</keyword>
<dbReference type="PANTHER" id="PTHR43630:SF1">
    <property type="entry name" value="POLY-BETA-1,6-N-ACETYL-D-GLUCOSAMINE SYNTHASE"/>
    <property type="match status" value="1"/>
</dbReference>
<evidence type="ECO:0000256" key="3">
    <source>
        <dbReference type="ARBA" id="ARBA00022679"/>
    </source>
</evidence>
<accession>A0A2G9ZEM6</accession>
<comment type="similarity">
    <text evidence="1">Belongs to the glycosyltransferase 2 family.</text>
</comment>
<sequence>MVTTIEIFIYIGIFFALYFSVFILITAIENKKRTYLKSTKQSFPLVSLVVPCFNEAHNLDMVVQSLLNLNYPKKQLEIIIINDGSKDATFEKAKAWQKKYPAIIKTFSKPNGGKHTALNLGFEKAKGEIVGCVDADCTVEKNAILRMVNHFQDKETAIVVSTIKILNPKNILEGIQYVEYIISAFFKKVFGFLGSISVTSGPLTLFRASALKELGPYKKAHQTEDLEIAFRAQSKDMKIDYALDAIVYTLGEKTMKGLTKQRLRWRRGFLLNLRDYPGLLNLKKHGNLAFCLAYNTFGILISVSITAYSLFRLFNFVFMKINQAVLINFDFNPYLADFRFVLPHFNPKPTLILSSLCLVVMLGFLLLGKKLTLDTTRLKEKALFYLLFYAFFNAMWWVMAGWSAIFKRELVWN</sequence>
<gene>
    <name evidence="6" type="ORF">COX24_02610</name>
</gene>
<name>A0A2G9ZEM6_9BACT</name>
<keyword evidence="2" id="KW-0328">Glycosyltransferase</keyword>
<dbReference type="Proteomes" id="UP000230447">
    <property type="component" value="Unassembled WGS sequence"/>
</dbReference>
<dbReference type="Gene3D" id="3.90.550.10">
    <property type="entry name" value="Spore Coat Polysaccharide Biosynthesis Protein SpsA, Chain A"/>
    <property type="match status" value="1"/>
</dbReference>
<organism evidence="6 7">
    <name type="scientific">bacterium (Candidatus Gribaldobacteria) CG23_combo_of_CG06-09_8_20_14_all_37_87_8</name>
    <dbReference type="NCBI Taxonomy" id="2014278"/>
    <lineage>
        <taxon>Bacteria</taxon>
        <taxon>Candidatus Gribaldobacteria</taxon>
    </lineage>
</organism>
<feature type="transmembrane region" description="Helical" evidence="4">
    <location>
        <begin position="7"/>
        <end position="28"/>
    </location>
</feature>
<feature type="transmembrane region" description="Helical" evidence="4">
    <location>
        <begin position="383"/>
        <end position="405"/>
    </location>
</feature>
<dbReference type="InterPro" id="IPR029044">
    <property type="entry name" value="Nucleotide-diphossugar_trans"/>
</dbReference>
<dbReference type="AlphaFoldDB" id="A0A2G9ZEM6"/>
<dbReference type="Pfam" id="PF00535">
    <property type="entry name" value="Glycos_transf_2"/>
    <property type="match status" value="1"/>
</dbReference>
<keyword evidence="4" id="KW-0472">Membrane</keyword>
<protein>
    <recommendedName>
        <fullName evidence="5">Glycosyltransferase 2-like domain-containing protein</fullName>
    </recommendedName>
</protein>
<dbReference type="SUPFAM" id="SSF53448">
    <property type="entry name" value="Nucleotide-diphospho-sugar transferases"/>
    <property type="match status" value="1"/>
</dbReference>
<dbReference type="InterPro" id="IPR001173">
    <property type="entry name" value="Glyco_trans_2-like"/>
</dbReference>
<reference evidence="6 7" key="1">
    <citation type="submission" date="2017-09" db="EMBL/GenBank/DDBJ databases">
        <title>Depth-based differentiation of microbial function through sediment-hosted aquifers and enrichment of novel symbionts in the deep terrestrial subsurface.</title>
        <authorList>
            <person name="Probst A.J."/>
            <person name="Ladd B."/>
            <person name="Jarett J.K."/>
            <person name="Geller-Mcgrath D.E."/>
            <person name="Sieber C.M."/>
            <person name="Emerson J.B."/>
            <person name="Anantharaman K."/>
            <person name="Thomas B.C."/>
            <person name="Malmstrom R."/>
            <person name="Stieglmeier M."/>
            <person name="Klingl A."/>
            <person name="Woyke T."/>
            <person name="Ryan C.M."/>
            <person name="Banfield J.F."/>
        </authorList>
    </citation>
    <scope>NUCLEOTIDE SEQUENCE [LARGE SCALE GENOMIC DNA]</scope>
    <source>
        <strain evidence="6">CG23_combo_of_CG06-09_8_20_14_all_37_87_8</strain>
    </source>
</reference>
<dbReference type="PANTHER" id="PTHR43630">
    <property type="entry name" value="POLY-BETA-1,6-N-ACETYL-D-GLUCOSAMINE SYNTHASE"/>
    <property type="match status" value="1"/>
</dbReference>
<evidence type="ECO:0000313" key="7">
    <source>
        <dbReference type="Proteomes" id="UP000230447"/>
    </source>
</evidence>
<proteinExistence type="inferred from homology"/>
<feature type="transmembrane region" description="Helical" evidence="4">
    <location>
        <begin position="288"/>
        <end position="311"/>
    </location>
</feature>
<dbReference type="GO" id="GO:0016757">
    <property type="term" value="F:glycosyltransferase activity"/>
    <property type="evidence" value="ECO:0007669"/>
    <property type="project" value="UniProtKB-KW"/>
</dbReference>
<comment type="caution">
    <text evidence="6">The sequence shown here is derived from an EMBL/GenBank/DDBJ whole genome shotgun (WGS) entry which is preliminary data.</text>
</comment>